<evidence type="ECO:0000313" key="8">
    <source>
        <dbReference type="EMBL" id="KER22267.1"/>
    </source>
</evidence>
<dbReference type="GO" id="GO:0005739">
    <property type="term" value="C:mitochondrion"/>
    <property type="evidence" value="ECO:0007669"/>
    <property type="project" value="TreeGrafter"/>
</dbReference>
<evidence type="ECO:0000256" key="5">
    <source>
        <dbReference type="ARBA" id="ARBA00023136"/>
    </source>
</evidence>
<evidence type="ECO:0000256" key="2">
    <source>
        <dbReference type="ARBA" id="ARBA00022692"/>
    </source>
</evidence>
<evidence type="ECO:0000256" key="3">
    <source>
        <dbReference type="ARBA" id="ARBA00022989"/>
    </source>
</evidence>
<dbReference type="OrthoDB" id="5874039at2759"/>
<dbReference type="GO" id="GO:0016020">
    <property type="term" value="C:membrane"/>
    <property type="evidence" value="ECO:0007669"/>
    <property type="project" value="UniProtKB-SubCell"/>
</dbReference>
<feature type="domain" description="DUF1279" evidence="7">
    <location>
        <begin position="99"/>
        <end position="185"/>
    </location>
</feature>
<keyword evidence="3 6" id="KW-1133">Transmembrane helix</keyword>
<sequence length="251" mass="28396">MSILRPACRLFSPVGNFVSVCPSRFARPLTHVCHPPTSQFPPYTSRVILLNFHPSPFFYPARNTFRHNVIPCWTTKRPFSTDPSEQEKEIAEKKTSLMQRFKESYAIYGKVLLIVHGIGSCFWFAAAYLVAKTGINLLELFEAAHFPEWMCRPLRMGGGSVNTVATALVLYKVVSPLRYGLTLVIARYTVHYLRAKGKAPQLTDQDRLRNLAREGARLSGERVKYRLSKSRKAAIAFSKSAGRTLTTKGRR</sequence>
<dbReference type="Pfam" id="PF06916">
    <property type="entry name" value="FAM210A-B_dom"/>
    <property type="match status" value="1"/>
</dbReference>
<keyword evidence="4" id="KW-0175">Coiled coil</keyword>
<accession>A0A074Z9M5</accession>
<organism evidence="8 9">
    <name type="scientific">Opisthorchis viverrini</name>
    <name type="common">Southeast Asian liver fluke</name>
    <dbReference type="NCBI Taxonomy" id="6198"/>
    <lineage>
        <taxon>Eukaryota</taxon>
        <taxon>Metazoa</taxon>
        <taxon>Spiralia</taxon>
        <taxon>Lophotrochozoa</taxon>
        <taxon>Platyhelminthes</taxon>
        <taxon>Trematoda</taxon>
        <taxon>Digenea</taxon>
        <taxon>Opisthorchiida</taxon>
        <taxon>Opisthorchiata</taxon>
        <taxon>Opisthorchiidae</taxon>
        <taxon>Opisthorchis</taxon>
    </lineage>
</organism>
<dbReference type="KEGG" id="ovi:T265_09596"/>
<reference evidence="8 9" key="1">
    <citation type="submission" date="2013-11" db="EMBL/GenBank/DDBJ databases">
        <title>Opisthorchis viverrini - life in the bile duct.</title>
        <authorList>
            <person name="Young N.D."/>
            <person name="Nagarajan N."/>
            <person name="Lin S.J."/>
            <person name="Korhonen P.K."/>
            <person name="Jex A.R."/>
            <person name="Hall R.S."/>
            <person name="Safavi-Hemami H."/>
            <person name="Kaewkong W."/>
            <person name="Bertrand D."/>
            <person name="Gao S."/>
            <person name="Seet Q."/>
            <person name="Wongkham S."/>
            <person name="Teh B.T."/>
            <person name="Wongkham C."/>
            <person name="Intapan P.M."/>
            <person name="Maleewong W."/>
            <person name="Yang X."/>
            <person name="Hu M."/>
            <person name="Wang Z."/>
            <person name="Hofmann A."/>
            <person name="Sternberg P.W."/>
            <person name="Tan P."/>
            <person name="Wang J."/>
            <person name="Gasser R.B."/>
        </authorList>
    </citation>
    <scope>NUCLEOTIDE SEQUENCE [LARGE SCALE GENOMIC DNA]</scope>
</reference>
<keyword evidence="5 6" id="KW-0472">Membrane</keyword>
<protein>
    <recommendedName>
        <fullName evidence="7">DUF1279 domain-containing protein</fullName>
    </recommendedName>
</protein>
<dbReference type="STRING" id="6198.A0A074Z9M5"/>
<evidence type="ECO:0000256" key="6">
    <source>
        <dbReference type="SAM" id="Phobius"/>
    </source>
</evidence>
<keyword evidence="9" id="KW-1185">Reference proteome</keyword>
<dbReference type="RefSeq" id="XP_009173975.1">
    <property type="nucleotide sequence ID" value="XM_009175711.1"/>
</dbReference>
<keyword evidence="2 6" id="KW-0812">Transmembrane</keyword>
<evidence type="ECO:0000256" key="4">
    <source>
        <dbReference type="ARBA" id="ARBA00023054"/>
    </source>
</evidence>
<dbReference type="CTD" id="20323764"/>
<dbReference type="Proteomes" id="UP000054324">
    <property type="component" value="Unassembled WGS sequence"/>
</dbReference>
<evidence type="ECO:0000313" key="9">
    <source>
        <dbReference type="Proteomes" id="UP000054324"/>
    </source>
</evidence>
<gene>
    <name evidence="8" type="ORF">T265_09596</name>
</gene>
<proteinExistence type="predicted"/>
<comment type="subcellular location">
    <subcellularLocation>
        <location evidence="1">Membrane</location>
        <topology evidence="1">Single-pass membrane protein</topology>
    </subcellularLocation>
</comment>
<name>A0A074Z9M5_OPIVI</name>
<dbReference type="AlphaFoldDB" id="A0A074Z9M5"/>
<dbReference type="GeneID" id="20323764"/>
<dbReference type="InterPro" id="IPR045866">
    <property type="entry name" value="FAM210A/B-like"/>
</dbReference>
<dbReference type="PANTHER" id="PTHR21377:SF1">
    <property type="entry name" value="PROTEIN FAM210A"/>
    <property type="match status" value="1"/>
</dbReference>
<feature type="transmembrane region" description="Helical" evidence="6">
    <location>
        <begin position="107"/>
        <end position="131"/>
    </location>
</feature>
<dbReference type="InterPro" id="IPR009688">
    <property type="entry name" value="FAM210A/B-like_dom"/>
</dbReference>
<evidence type="ECO:0000256" key="1">
    <source>
        <dbReference type="ARBA" id="ARBA00004167"/>
    </source>
</evidence>
<evidence type="ECO:0000259" key="7">
    <source>
        <dbReference type="Pfam" id="PF06916"/>
    </source>
</evidence>
<dbReference type="PANTHER" id="PTHR21377">
    <property type="entry name" value="PROTEIN FAM210B, MITOCHONDRIAL"/>
    <property type="match status" value="1"/>
</dbReference>
<dbReference type="EMBL" id="KL596908">
    <property type="protein sequence ID" value="KER22267.1"/>
    <property type="molecule type" value="Genomic_DNA"/>
</dbReference>